<reference evidence="1 2" key="1">
    <citation type="submission" date="2016-02" db="EMBL/GenBank/DDBJ databases">
        <title>Genome analysis of coral dinoflagellate symbionts highlights evolutionary adaptations to a symbiotic lifestyle.</title>
        <authorList>
            <person name="Aranda M."/>
            <person name="Li Y."/>
            <person name="Liew Y.J."/>
            <person name="Baumgarten S."/>
            <person name="Simakov O."/>
            <person name="Wilson M."/>
            <person name="Piel J."/>
            <person name="Ashoor H."/>
            <person name="Bougouffa S."/>
            <person name="Bajic V.B."/>
            <person name="Ryu T."/>
            <person name="Ravasi T."/>
            <person name="Bayer T."/>
            <person name="Micklem G."/>
            <person name="Kim H."/>
            <person name="Bhak J."/>
            <person name="Lajeunesse T.C."/>
            <person name="Voolstra C.R."/>
        </authorList>
    </citation>
    <scope>NUCLEOTIDE SEQUENCE [LARGE SCALE GENOMIC DNA]</scope>
    <source>
        <strain evidence="1 2">CCMP2467</strain>
    </source>
</reference>
<dbReference type="OrthoDB" id="9970474at2759"/>
<dbReference type="Gene3D" id="2.40.400.10">
    <property type="entry name" value="Acetoacetate decarboxylase-like"/>
    <property type="match status" value="1"/>
</dbReference>
<organism evidence="1 2">
    <name type="scientific">Symbiodinium microadriaticum</name>
    <name type="common">Dinoflagellate</name>
    <name type="synonym">Zooxanthella microadriatica</name>
    <dbReference type="NCBI Taxonomy" id="2951"/>
    <lineage>
        <taxon>Eukaryota</taxon>
        <taxon>Sar</taxon>
        <taxon>Alveolata</taxon>
        <taxon>Dinophyceae</taxon>
        <taxon>Suessiales</taxon>
        <taxon>Symbiodiniaceae</taxon>
        <taxon>Symbiodinium</taxon>
    </lineage>
</organism>
<evidence type="ECO:0000313" key="2">
    <source>
        <dbReference type="Proteomes" id="UP000186817"/>
    </source>
</evidence>
<accession>A0A1Q9DNC3</accession>
<sequence>MTICTSATDQRGNQDGAFVVEQAPVNNDIPITMEAITEELQSTAVQNWIKALASFQVLGSPVILGGLSSQEQKPLWEARVKGLAKVSRLFRAIQKTTTTSGVDWNRALSVRQVLTKEATLLWIIHDAEAPAGPGLSDRHKRAGGGYRQDDGSWSSWQWDQKWDNQVGLLSSLVLAAGAWGAWASHVWVDSEEASKGGREVWGLPTSQCDISMQTSDEDGKVLGFGFAPLLHVGDGCGPLGRVDRSARVTVGHLPWMDKASSRVDVTLPNLSGGLSDGRSGYTDLLSYPLRLQARSWRLLPGAEVSGASGIVPRADVSQWLPLFSIELSDVEVNAGVPEKLKT</sequence>
<name>A0A1Q9DNC3_SYMMI</name>
<dbReference type="EMBL" id="LSRX01000458">
    <property type="protein sequence ID" value="OLP96677.1"/>
    <property type="molecule type" value="Genomic_DNA"/>
</dbReference>
<protein>
    <submittedName>
        <fullName evidence="1">Uncharacterized protein</fullName>
    </submittedName>
</protein>
<keyword evidence="2" id="KW-1185">Reference proteome</keyword>
<dbReference type="SUPFAM" id="SSF160104">
    <property type="entry name" value="Acetoacetate decarboxylase-like"/>
    <property type="match status" value="1"/>
</dbReference>
<dbReference type="Proteomes" id="UP000186817">
    <property type="component" value="Unassembled WGS sequence"/>
</dbReference>
<evidence type="ECO:0000313" key="1">
    <source>
        <dbReference type="EMBL" id="OLP96677.1"/>
    </source>
</evidence>
<dbReference type="AlphaFoldDB" id="A0A1Q9DNC3"/>
<comment type="caution">
    <text evidence="1">The sequence shown here is derived from an EMBL/GenBank/DDBJ whole genome shotgun (WGS) entry which is preliminary data.</text>
</comment>
<dbReference type="InterPro" id="IPR023375">
    <property type="entry name" value="ADC_dom_sf"/>
</dbReference>
<proteinExistence type="predicted"/>
<gene>
    <name evidence="1" type="ORF">AK812_SmicGene21039</name>
</gene>